<evidence type="ECO:0000256" key="8">
    <source>
        <dbReference type="PROSITE-ProRule" id="PRU00169"/>
    </source>
</evidence>
<protein>
    <recommendedName>
        <fullName evidence="1">Stage 0 sporulation protein A homolog</fullName>
    </recommendedName>
</protein>
<keyword evidence="4" id="KW-0805">Transcription regulation</keyword>
<evidence type="ECO:0000256" key="5">
    <source>
        <dbReference type="ARBA" id="ARBA00023125"/>
    </source>
</evidence>
<evidence type="ECO:0000313" key="12">
    <source>
        <dbReference type="EMBL" id="XCC62031.1"/>
    </source>
</evidence>
<dbReference type="RefSeq" id="WP_079545808.1">
    <property type="nucleotide sequence ID" value="NZ_CP117826.1"/>
</dbReference>
<feature type="DNA-binding region" description="OmpR/PhoB-type" evidence="9">
    <location>
        <begin position="123"/>
        <end position="220"/>
    </location>
</feature>
<evidence type="ECO:0000256" key="4">
    <source>
        <dbReference type="ARBA" id="ARBA00023015"/>
    </source>
</evidence>
<dbReference type="FunFam" id="1.10.10.10:FF:000005">
    <property type="entry name" value="Two-component system response regulator"/>
    <property type="match status" value="1"/>
</dbReference>
<dbReference type="GO" id="GO:0000976">
    <property type="term" value="F:transcription cis-regulatory region binding"/>
    <property type="evidence" value="ECO:0007669"/>
    <property type="project" value="TreeGrafter"/>
</dbReference>
<comment type="function">
    <text evidence="7">May play the central regulatory role in sporulation. It may be an element of the effector pathway responsible for the activation of sporulation genes in response to nutritional stress. Spo0A may act in concert with spo0H (a sigma factor) to control the expression of some genes that are critical to the sporulation process.</text>
</comment>
<dbReference type="InterPro" id="IPR036388">
    <property type="entry name" value="WH-like_DNA-bd_sf"/>
</dbReference>
<accession>A0AAU8A864</accession>
<name>A0AAU8A864_9FIRM</name>
<evidence type="ECO:0000256" key="2">
    <source>
        <dbReference type="ARBA" id="ARBA00022553"/>
    </source>
</evidence>
<proteinExistence type="predicted"/>
<dbReference type="GO" id="GO:0000156">
    <property type="term" value="F:phosphorelay response regulator activity"/>
    <property type="evidence" value="ECO:0007669"/>
    <property type="project" value="TreeGrafter"/>
</dbReference>
<keyword evidence="5 9" id="KW-0238">DNA-binding</keyword>
<dbReference type="PROSITE" id="PS50110">
    <property type="entry name" value="RESPONSE_REGULATORY"/>
    <property type="match status" value="1"/>
</dbReference>
<evidence type="ECO:0000256" key="1">
    <source>
        <dbReference type="ARBA" id="ARBA00018672"/>
    </source>
</evidence>
<dbReference type="SMART" id="SM00862">
    <property type="entry name" value="Trans_reg_C"/>
    <property type="match status" value="1"/>
</dbReference>
<gene>
    <name evidence="12" type="ORF">PUP29_10940</name>
</gene>
<dbReference type="Gene3D" id="3.40.50.2300">
    <property type="match status" value="1"/>
</dbReference>
<dbReference type="GO" id="GO:0005829">
    <property type="term" value="C:cytosol"/>
    <property type="evidence" value="ECO:0007669"/>
    <property type="project" value="TreeGrafter"/>
</dbReference>
<dbReference type="PANTHER" id="PTHR48111:SF22">
    <property type="entry name" value="REGULATOR OF RPOS"/>
    <property type="match status" value="1"/>
</dbReference>
<organism evidence="12">
    <name type="scientific">Christensenella massiliensis</name>
    <dbReference type="NCBI Taxonomy" id="1805714"/>
    <lineage>
        <taxon>Bacteria</taxon>
        <taxon>Bacillati</taxon>
        <taxon>Bacillota</taxon>
        <taxon>Clostridia</taxon>
        <taxon>Christensenellales</taxon>
        <taxon>Christensenellaceae</taxon>
        <taxon>Christensenella</taxon>
    </lineage>
</organism>
<dbReference type="Pfam" id="PF00486">
    <property type="entry name" value="Trans_reg_C"/>
    <property type="match status" value="1"/>
</dbReference>
<dbReference type="SMART" id="SM00448">
    <property type="entry name" value="REC"/>
    <property type="match status" value="1"/>
</dbReference>
<keyword evidence="6" id="KW-0804">Transcription</keyword>
<dbReference type="CDD" id="cd00383">
    <property type="entry name" value="trans_reg_C"/>
    <property type="match status" value="1"/>
</dbReference>
<dbReference type="EMBL" id="CP117826">
    <property type="protein sequence ID" value="XCC62031.1"/>
    <property type="molecule type" value="Genomic_DNA"/>
</dbReference>
<evidence type="ECO:0000256" key="3">
    <source>
        <dbReference type="ARBA" id="ARBA00023012"/>
    </source>
</evidence>
<feature type="domain" description="OmpR/PhoB-type" evidence="11">
    <location>
        <begin position="123"/>
        <end position="220"/>
    </location>
</feature>
<evidence type="ECO:0000259" key="11">
    <source>
        <dbReference type="PROSITE" id="PS51755"/>
    </source>
</evidence>
<keyword evidence="3" id="KW-0902">Two-component regulatory system</keyword>
<sequence>MRILIVEDEPDLNGLLKKLLEDEHYAADTCFDGEEALDYVEAAEYDGIILDIMLPSLSGLEVLRRIRAAGKTVPVLLLTAKGSVEDRVRGLDAGADDYLVKPFAAEELLARMRVLMRGKKGGQTTLSLADLSLDPAAHRVFRAGRELFLSGREFAILEYLLRNQGTVLSRSRIEEHIWSYEYEGSSNVVDVYIRKLRKAVDAHGRPLIHTVRGVGYVMRETP</sequence>
<dbReference type="InterPro" id="IPR001867">
    <property type="entry name" value="OmpR/PhoB-type_DNA-bd"/>
</dbReference>
<feature type="domain" description="Response regulatory" evidence="10">
    <location>
        <begin position="2"/>
        <end position="116"/>
    </location>
</feature>
<dbReference type="GO" id="GO:0032993">
    <property type="term" value="C:protein-DNA complex"/>
    <property type="evidence" value="ECO:0007669"/>
    <property type="project" value="TreeGrafter"/>
</dbReference>
<feature type="modified residue" description="4-aspartylphosphate" evidence="8">
    <location>
        <position position="51"/>
    </location>
</feature>
<dbReference type="GO" id="GO:0006355">
    <property type="term" value="P:regulation of DNA-templated transcription"/>
    <property type="evidence" value="ECO:0007669"/>
    <property type="project" value="InterPro"/>
</dbReference>
<evidence type="ECO:0000256" key="9">
    <source>
        <dbReference type="PROSITE-ProRule" id="PRU01091"/>
    </source>
</evidence>
<dbReference type="FunFam" id="3.40.50.2300:FF:000002">
    <property type="entry name" value="DNA-binding response regulator PhoP"/>
    <property type="match status" value="1"/>
</dbReference>
<dbReference type="SUPFAM" id="SSF52172">
    <property type="entry name" value="CheY-like"/>
    <property type="match status" value="1"/>
</dbReference>
<dbReference type="InterPro" id="IPR011006">
    <property type="entry name" value="CheY-like_superfamily"/>
</dbReference>
<dbReference type="InterPro" id="IPR039420">
    <property type="entry name" value="WalR-like"/>
</dbReference>
<dbReference type="PANTHER" id="PTHR48111">
    <property type="entry name" value="REGULATOR OF RPOS"/>
    <property type="match status" value="1"/>
</dbReference>
<evidence type="ECO:0000259" key="10">
    <source>
        <dbReference type="PROSITE" id="PS50110"/>
    </source>
</evidence>
<dbReference type="AlphaFoldDB" id="A0AAU8A864"/>
<dbReference type="Gene3D" id="1.10.10.10">
    <property type="entry name" value="Winged helix-like DNA-binding domain superfamily/Winged helix DNA-binding domain"/>
    <property type="match status" value="1"/>
</dbReference>
<keyword evidence="2 8" id="KW-0597">Phosphoprotein</keyword>
<dbReference type="InterPro" id="IPR001789">
    <property type="entry name" value="Sig_transdc_resp-reg_receiver"/>
</dbReference>
<dbReference type="Gene3D" id="6.10.250.690">
    <property type="match status" value="1"/>
</dbReference>
<dbReference type="PROSITE" id="PS51755">
    <property type="entry name" value="OMPR_PHOB"/>
    <property type="match status" value="1"/>
</dbReference>
<evidence type="ECO:0000256" key="6">
    <source>
        <dbReference type="ARBA" id="ARBA00023163"/>
    </source>
</evidence>
<dbReference type="Pfam" id="PF00072">
    <property type="entry name" value="Response_reg"/>
    <property type="match status" value="1"/>
</dbReference>
<evidence type="ECO:0000256" key="7">
    <source>
        <dbReference type="ARBA" id="ARBA00024867"/>
    </source>
</evidence>
<reference evidence="12" key="1">
    <citation type="submission" date="2023-02" db="EMBL/GenBank/DDBJ databases">
        <title>Gut commensal Christensenella minuta modulates host metabolism via a new class of secondary bile acids.</title>
        <authorList>
            <person name="Liu C."/>
        </authorList>
    </citation>
    <scope>NUCLEOTIDE SEQUENCE</scope>
    <source>
        <strain evidence="12">CA70</strain>
    </source>
</reference>